<keyword evidence="2" id="KW-0732">Signal</keyword>
<keyword evidence="5" id="KW-1185">Reference proteome</keyword>
<evidence type="ECO:0000256" key="1">
    <source>
        <dbReference type="ARBA" id="ARBA00023157"/>
    </source>
</evidence>
<keyword evidence="1" id="KW-1015">Disulfide bond</keyword>
<dbReference type="Ensembl" id="ENSKMAT00000018136.1">
    <property type="protein sequence ID" value="ENSKMAP00000017888.1"/>
    <property type="gene ID" value="ENSKMAG00000013318.1"/>
</dbReference>
<dbReference type="GeneTree" id="ENSGT01150000286973"/>
<evidence type="ECO:0000256" key="2">
    <source>
        <dbReference type="SAM" id="SignalP"/>
    </source>
</evidence>
<dbReference type="SUPFAM" id="SSF56436">
    <property type="entry name" value="C-type lectin-like"/>
    <property type="match status" value="1"/>
</dbReference>
<evidence type="ECO:0000259" key="3">
    <source>
        <dbReference type="PROSITE" id="PS50041"/>
    </source>
</evidence>
<dbReference type="PANTHER" id="PTHR22803">
    <property type="entry name" value="MANNOSE, PHOSPHOLIPASE, LECTIN RECEPTOR RELATED"/>
    <property type="match status" value="1"/>
</dbReference>
<sequence length="179" mass="20268">QCCLYKMISLLCVRAGMLTATPATGWKRRPGVGLMPKPSARSRAAPCWMRFRNKCFMFKGQGHDLKANWSDAQSWCKEQGGELASECGLFASPDFVASYLRDLRFPTWIGLSDQLSENQYAWSDNSPVLYTNWNENEPNNAGGAEHCVAMTHNMLSTGRWNDDACHKNHSFVCYRKKCK</sequence>
<dbReference type="AlphaFoldDB" id="A0A3Q3AM50"/>
<organism evidence="4 5">
    <name type="scientific">Kryptolebias marmoratus</name>
    <name type="common">Mangrove killifish</name>
    <name type="synonym">Rivulus marmoratus</name>
    <dbReference type="NCBI Taxonomy" id="37003"/>
    <lineage>
        <taxon>Eukaryota</taxon>
        <taxon>Metazoa</taxon>
        <taxon>Chordata</taxon>
        <taxon>Craniata</taxon>
        <taxon>Vertebrata</taxon>
        <taxon>Euteleostomi</taxon>
        <taxon>Actinopterygii</taxon>
        <taxon>Neopterygii</taxon>
        <taxon>Teleostei</taxon>
        <taxon>Neoteleostei</taxon>
        <taxon>Acanthomorphata</taxon>
        <taxon>Ovalentaria</taxon>
        <taxon>Atherinomorphae</taxon>
        <taxon>Cyprinodontiformes</taxon>
        <taxon>Rivulidae</taxon>
        <taxon>Kryptolebias</taxon>
    </lineage>
</organism>
<protein>
    <recommendedName>
        <fullName evidence="3">C-type lectin domain-containing protein</fullName>
    </recommendedName>
</protein>
<dbReference type="InterPro" id="IPR016187">
    <property type="entry name" value="CTDL_fold"/>
</dbReference>
<dbReference type="Gene3D" id="3.10.100.10">
    <property type="entry name" value="Mannose-Binding Protein A, subunit A"/>
    <property type="match status" value="1"/>
</dbReference>
<feature type="domain" description="C-type lectin" evidence="3">
    <location>
        <begin position="51"/>
        <end position="174"/>
    </location>
</feature>
<dbReference type="Pfam" id="PF00059">
    <property type="entry name" value="Lectin_C"/>
    <property type="match status" value="1"/>
</dbReference>
<dbReference type="PROSITE" id="PS50041">
    <property type="entry name" value="C_TYPE_LECTIN_2"/>
    <property type="match status" value="1"/>
</dbReference>
<dbReference type="InterPro" id="IPR016186">
    <property type="entry name" value="C-type_lectin-like/link_sf"/>
</dbReference>
<dbReference type="InterPro" id="IPR018378">
    <property type="entry name" value="C-type_lectin_CS"/>
</dbReference>
<dbReference type="SMART" id="SM00034">
    <property type="entry name" value="CLECT"/>
    <property type="match status" value="1"/>
</dbReference>
<dbReference type="Proteomes" id="UP000264800">
    <property type="component" value="Unplaced"/>
</dbReference>
<name>A0A3Q3AM50_KRYMA</name>
<evidence type="ECO:0000313" key="4">
    <source>
        <dbReference type="Ensembl" id="ENSKMAP00000017888.1"/>
    </source>
</evidence>
<evidence type="ECO:0000313" key="5">
    <source>
        <dbReference type="Proteomes" id="UP000264800"/>
    </source>
</evidence>
<feature type="signal peptide" evidence="2">
    <location>
        <begin position="1"/>
        <end position="19"/>
    </location>
</feature>
<feature type="chain" id="PRO_5018725544" description="C-type lectin domain-containing protein" evidence="2">
    <location>
        <begin position="20"/>
        <end position="179"/>
    </location>
</feature>
<dbReference type="InterPro" id="IPR001304">
    <property type="entry name" value="C-type_lectin-like"/>
</dbReference>
<dbReference type="InterPro" id="IPR050111">
    <property type="entry name" value="C-type_lectin/snaclec_domain"/>
</dbReference>
<proteinExistence type="predicted"/>
<reference evidence="4" key="2">
    <citation type="submission" date="2025-09" db="UniProtKB">
        <authorList>
            <consortium name="Ensembl"/>
        </authorList>
    </citation>
    <scope>IDENTIFICATION</scope>
</reference>
<dbReference type="PROSITE" id="PS00615">
    <property type="entry name" value="C_TYPE_LECTIN_1"/>
    <property type="match status" value="1"/>
</dbReference>
<accession>A0A3Q3AM50</accession>
<reference evidence="4" key="1">
    <citation type="submission" date="2025-08" db="UniProtKB">
        <authorList>
            <consortium name="Ensembl"/>
        </authorList>
    </citation>
    <scope>IDENTIFICATION</scope>
</reference>